<accession>A0A2H1WVI2</accession>
<dbReference type="PANTHER" id="PTHR22576">
    <property type="entry name" value="MUCOSA ASSOCIATED LYMPHOID TISSUE LYMPHOMA TRANSLOCATION PROTEIN 1/PARACASPASE"/>
    <property type="match status" value="1"/>
</dbReference>
<gene>
    <name evidence="2" type="ORF">SFRICE_007063</name>
</gene>
<dbReference type="PANTHER" id="PTHR22576:SF37">
    <property type="entry name" value="MUCOSA-ASSOCIATED LYMPHOID TISSUE LYMPHOMA TRANSLOCATION PROTEIN 1"/>
    <property type="match status" value="1"/>
</dbReference>
<reference evidence="2" key="1">
    <citation type="submission" date="2016-07" db="EMBL/GenBank/DDBJ databases">
        <authorList>
            <person name="Bretaudeau A."/>
        </authorList>
    </citation>
    <scope>NUCLEOTIDE SEQUENCE</scope>
    <source>
        <strain evidence="2">Rice</strain>
        <tissue evidence="2">Whole body</tissue>
    </source>
</reference>
<name>A0A2H1WVI2_SPOFR</name>
<dbReference type="InterPro" id="IPR029030">
    <property type="entry name" value="Caspase-like_dom_sf"/>
</dbReference>
<dbReference type="GO" id="GO:0006508">
    <property type="term" value="P:proteolysis"/>
    <property type="evidence" value="ECO:0007669"/>
    <property type="project" value="InterPro"/>
</dbReference>
<dbReference type="AlphaFoldDB" id="A0A2H1WVI2"/>
<evidence type="ECO:0000259" key="1">
    <source>
        <dbReference type="PROSITE" id="PS50208"/>
    </source>
</evidence>
<protein>
    <submittedName>
        <fullName evidence="2">SFRICE_007063</fullName>
    </submittedName>
</protein>
<evidence type="ECO:0000313" key="2">
    <source>
        <dbReference type="EMBL" id="SOQ56424.1"/>
    </source>
</evidence>
<dbReference type="SUPFAM" id="SSF52129">
    <property type="entry name" value="Caspase-like"/>
    <property type="match status" value="1"/>
</dbReference>
<dbReference type="EMBL" id="ODYU01010975">
    <property type="protein sequence ID" value="SOQ56424.1"/>
    <property type="molecule type" value="Genomic_DNA"/>
</dbReference>
<dbReference type="Gene3D" id="3.40.50.1460">
    <property type="match status" value="1"/>
</dbReference>
<dbReference type="InterPro" id="IPR052039">
    <property type="entry name" value="Caspase-related_regulators"/>
</dbReference>
<sequence>MSLLQNLTYREYQHALEFTLHRCEIIARLANMKIPYTNTTKPGETLVKALDRAGFSVSAYKKLVADSAKVKTITTYYKPKAKIAILVSNDRYTYLSKLATPSIDCDSLATLLKNAGFITIKIKNTTGTQLKLILAKIFDLVEEDSYCFFFYAGHGCQLCNTKCMLGIDCPVENIALEHCVTENFVLNAMTKRKPELGMLIMDMCCVCLDRNVHPNIFASINTIEEYTVHKNLLIAYSSQSSQNAYEELQIECSTTINNDQTYELKTGDTDRIVPRASQYVNSLCTRIDEDLDANTLLDKVHEDVEKSVKRQKPTKVQCGVDKRSLYDPPTGDTQALQSKLREATREYKDNCVVY</sequence>
<feature type="domain" description="Caspase family p20" evidence="1">
    <location>
        <begin position="80"/>
        <end position="155"/>
    </location>
</feature>
<proteinExistence type="predicted"/>
<dbReference type="GO" id="GO:0004197">
    <property type="term" value="F:cysteine-type endopeptidase activity"/>
    <property type="evidence" value="ECO:0007669"/>
    <property type="project" value="InterPro"/>
</dbReference>
<organism evidence="2">
    <name type="scientific">Spodoptera frugiperda</name>
    <name type="common">Fall armyworm</name>
    <dbReference type="NCBI Taxonomy" id="7108"/>
    <lineage>
        <taxon>Eukaryota</taxon>
        <taxon>Metazoa</taxon>
        <taxon>Ecdysozoa</taxon>
        <taxon>Arthropoda</taxon>
        <taxon>Hexapoda</taxon>
        <taxon>Insecta</taxon>
        <taxon>Pterygota</taxon>
        <taxon>Neoptera</taxon>
        <taxon>Endopterygota</taxon>
        <taxon>Lepidoptera</taxon>
        <taxon>Glossata</taxon>
        <taxon>Ditrysia</taxon>
        <taxon>Noctuoidea</taxon>
        <taxon>Noctuidae</taxon>
        <taxon>Amphipyrinae</taxon>
        <taxon>Spodoptera</taxon>
    </lineage>
</organism>
<dbReference type="Pfam" id="PF00656">
    <property type="entry name" value="Peptidase_C14"/>
    <property type="match status" value="1"/>
</dbReference>
<dbReference type="InterPro" id="IPR011600">
    <property type="entry name" value="Pept_C14_caspase"/>
</dbReference>
<dbReference type="InterPro" id="IPR001309">
    <property type="entry name" value="Pept_C14_p20"/>
</dbReference>
<dbReference type="PROSITE" id="PS50208">
    <property type="entry name" value="CASPASE_P20"/>
    <property type="match status" value="1"/>
</dbReference>